<dbReference type="EMBL" id="JABFAE010412735">
    <property type="protein sequence ID" value="MBA0845090.1"/>
    <property type="molecule type" value="Genomic_DNA"/>
</dbReference>
<dbReference type="Proteomes" id="UP000593575">
    <property type="component" value="Unassembled WGS sequence"/>
</dbReference>
<feature type="compositionally biased region" description="Basic and acidic residues" evidence="1">
    <location>
        <begin position="158"/>
        <end position="168"/>
    </location>
</feature>
<evidence type="ECO:0000256" key="1">
    <source>
        <dbReference type="SAM" id="MobiDB-lite"/>
    </source>
</evidence>
<sequence>MDNIVNYLTEGRGVWKHRLGTDVPALFNQAIMFSIVKMWMQSLFTQITPTLNVSSVNTFRAILLYGILQKKTDIHRVMVLSHHEEMHKQPEDRGLNVYTICRASKKANKGLEPIPKGKYGCPREIGLVGQEFALQNGMQIAELPPNKDDPMQFHNNPRSKEVRKKEWSDDNVEEEEDME</sequence>
<gene>
    <name evidence="2" type="ORF">Goarm_022746</name>
</gene>
<feature type="region of interest" description="Disordered" evidence="1">
    <location>
        <begin position="141"/>
        <end position="179"/>
    </location>
</feature>
<dbReference type="AlphaFoldDB" id="A0A7J9KF93"/>
<protein>
    <submittedName>
        <fullName evidence="2">Uncharacterized protein</fullName>
    </submittedName>
</protein>
<evidence type="ECO:0000313" key="2">
    <source>
        <dbReference type="EMBL" id="MBA0845090.1"/>
    </source>
</evidence>
<proteinExistence type="predicted"/>
<evidence type="ECO:0000313" key="3">
    <source>
        <dbReference type="Proteomes" id="UP000593575"/>
    </source>
</evidence>
<name>A0A7J9KF93_9ROSI</name>
<feature type="compositionally biased region" description="Acidic residues" evidence="1">
    <location>
        <begin position="169"/>
        <end position="179"/>
    </location>
</feature>
<keyword evidence="3" id="KW-1185">Reference proteome</keyword>
<organism evidence="2 3">
    <name type="scientific">Gossypium armourianum</name>
    <dbReference type="NCBI Taxonomy" id="34283"/>
    <lineage>
        <taxon>Eukaryota</taxon>
        <taxon>Viridiplantae</taxon>
        <taxon>Streptophyta</taxon>
        <taxon>Embryophyta</taxon>
        <taxon>Tracheophyta</taxon>
        <taxon>Spermatophyta</taxon>
        <taxon>Magnoliopsida</taxon>
        <taxon>eudicotyledons</taxon>
        <taxon>Gunneridae</taxon>
        <taxon>Pentapetalae</taxon>
        <taxon>rosids</taxon>
        <taxon>malvids</taxon>
        <taxon>Malvales</taxon>
        <taxon>Malvaceae</taxon>
        <taxon>Malvoideae</taxon>
        <taxon>Gossypium</taxon>
    </lineage>
</organism>
<comment type="caution">
    <text evidence="2">The sequence shown here is derived from an EMBL/GenBank/DDBJ whole genome shotgun (WGS) entry which is preliminary data.</text>
</comment>
<accession>A0A7J9KF93</accession>
<reference evidence="2 3" key="1">
    <citation type="journal article" date="2019" name="Genome Biol. Evol.">
        <title>Insights into the evolution of the New World diploid cottons (Gossypium, subgenus Houzingenia) based on genome sequencing.</title>
        <authorList>
            <person name="Grover C.E."/>
            <person name="Arick M.A. 2nd"/>
            <person name="Thrash A."/>
            <person name="Conover J.L."/>
            <person name="Sanders W.S."/>
            <person name="Peterson D.G."/>
            <person name="Frelichowski J.E."/>
            <person name="Scheffler J.A."/>
            <person name="Scheffler B.E."/>
            <person name="Wendel J.F."/>
        </authorList>
    </citation>
    <scope>NUCLEOTIDE SEQUENCE [LARGE SCALE GENOMIC DNA]</scope>
    <source>
        <strain evidence="2">6</strain>
        <tissue evidence="2">Leaf</tissue>
    </source>
</reference>